<evidence type="ECO:0000313" key="2">
    <source>
        <dbReference type="Proteomes" id="UP000305948"/>
    </source>
</evidence>
<dbReference type="InterPro" id="IPR011044">
    <property type="entry name" value="Quino_amine_DH_bsu"/>
</dbReference>
<dbReference type="SUPFAM" id="SSF50969">
    <property type="entry name" value="YVTN repeat-like/Quinoprotein amine dehydrogenase"/>
    <property type="match status" value="1"/>
</dbReference>
<dbReference type="AlphaFoldDB" id="A0A5C3MTL0"/>
<dbReference type="OrthoDB" id="3252873at2759"/>
<reference evidence="1 2" key="1">
    <citation type="journal article" date="2019" name="Nat. Ecol. Evol.">
        <title>Megaphylogeny resolves global patterns of mushroom evolution.</title>
        <authorList>
            <person name="Varga T."/>
            <person name="Krizsan K."/>
            <person name="Foldi C."/>
            <person name="Dima B."/>
            <person name="Sanchez-Garcia M."/>
            <person name="Sanchez-Ramirez S."/>
            <person name="Szollosi G.J."/>
            <person name="Szarkandi J.G."/>
            <person name="Papp V."/>
            <person name="Albert L."/>
            <person name="Andreopoulos W."/>
            <person name="Angelini C."/>
            <person name="Antonin V."/>
            <person name="Barry K.W."/>
            <person name="Bougher N.L."/>
            <person name="Buchanan P."/>
            <person name="Buyck B."/>
            <person name="Bense V."/>
            <person name="Catcheside P."/>
            <person name="Chovatia M."/>
            <person name="Cooper J."/>
            <person name="Damon W."/>
            <person name="Desjardin D."/>
            <person name="Finy P."/>
            <person name="Geml J."/>
            <person name="Haridas S."/>
            <person name="Hughes K."/>
            <person name="Justo A."/>
            <person name="Karasinski D."/>
            <person name="Kautmanova I."/>
            <person name="Kiss B."/>
            <person name="Kocsube S."/>
            <person name="Kotiranta H."/>
            <person name="LaButti K.M."/>
            <person name="Lechner B.E."/>
            <person name="Liimatainen K."/>
            <person name="Lipzen A."/>
            <person name="Lukacs Z."/>
            <person name="Mihaltcheva S."/>
            <person name="Morgado L.N."/>
            <person name="Niskanen T."/>
            <person name="Noordeloos M.E."/>
            <person name="Ohm R.A."/>
            <person name="Ortiz-Santana B."/>
            <person name="Ovrebo C."/>
            <person name="Racz N."/>
            <person name="Riley R."/>
            <person name="Savchenko A."/>
            <person name="Shiryaev A."/>
            <person name="Soop K."/>
            <person name="Spirin V."/>
            <person name="Szebenyi C."/>
            <person name="Tomsovsky M."/>
            <person name="Tulloss R.E."/>
            <person name="Uehling J."/>
            <person name="Grigoriev I.V."/>
            <person name="Vagvolgyi C."/>
            <person name="Papp T."/>
            <person name="Martin F.M."/>
            <person name="Miettinen O."/>
            <person name="Hibbett D.S."/>
            <person name="Nagy L.G."/>
        </authorList>
    </citation>
    <scope>NUCLEOTIDE SEQUENCE [LARGE SCALE GENOMIC DNA]</scope>
    <source>
        <strain evidence="1 2">OMC1185</strain>
    </source>
</reference>
<protein>
    <recommendedName>
        <fullName evidence="3">Cleavage/polyadenylation specificity factor A subunit N-terminal domain-containing protein</fullName>
    </recommendedName>
</protein>
<accession>A0A5C3MTL0</accession>
<evidence type="ECO:0008006" key="3">
    <source>
        <dbReference type="Google" id="ProtNLM"/>
    </source>
</evidence>
<name>A0A5C3MTL0_9AGAM</name>
<gene>
    <name evidence="1" type="ORF">OE88DRAFT_1664774</name>
</gene>
<sequence length="417" mass="45853">MPPSLLHATHVLHEGPPGADTDHPSTGKALVSIHTHPYLLTLDIGGEVTRLWSVESSEPTLINTLKPSLPSNFCYGIVHSIATRLPQLLVAGYCSADRQGALVRIYNRETGELLRDIDVPVSPAHGWPQFMYREDLLAMLVNSHPPEVILYRQSSDDLEEIRKVPCAEDADYALLHIITHDFLLTAHSFIPGDFLTITMHPLSQGASNSINLLAFGRRPGWADPDMIAVEQVEVISTDKIALSVTESWDYSYEETTVYVLELPSLRVTWRTHLTLESAAVSCHPSLGTLVVISKPIRDSVSDTYTTHVLFLNLEDGSIVREESFGHGGAHVIAAECTASGLLVVVADTGALSVTPVEDILKSGLRCKDDGGIIVMRDIDIHPLAEGFISHWVEYARVISTGVLLFPRTGQDIYFVKW</sequence>
<keyword evidence="2" id="KW-1185">Reference proteome</keyword>
<organism evidence="1 2">
    <name type="scientific">Heliocybe sulcata</name>
    <dbReference type="NCBI Taxonomy" id="5364"/>
    <lineage>
        <taxon>Eukaryota</taxon>
        <taxon>Fungi</taxon>
        <taxon>Dikarya</taxon>
        <taxon>Basidiomycota</taxon>
        <taxon>Agaricomycotina</taxon>
        <taxon>Agaricomycetes</taxon>
        <taxon>Gloeophyllales</taxon>
        <taxon>Gloeophyllaceae</taxon>
        <taxon>Heliocybe</taxon>
    </lineage>
</organism>
<evidence type="ECO:0000313" key="1">
    <source>
        <dbReference type="EMBL" id="TFK48283.1"/>
    </source>
</evidence>
<dbReference type="EMBL" id="ML213520">
    <property type="protein sequence ID" value="TFK48283.1"/>
    <property type="molecule type" value="Genomic_DNA"/>
</dbReference>
<dbReference type="Proteomes" id="UP000305948">
    <property type="component" value="Unassembled WGS sequence"/>
</dbReference>
<proteinExistence type="predicted"/>